<accession>A0ABT1ZDG0</accession>
<dbReference type="Proteomes" id="UP001205337">
    <property type="component" value="Unassembled WGS sequence"/>
</dbReference>
<keyword evidence="2" id="KW-0472">Membrane</keyword>
<name>A0ABT1ZDG0_9MICO</name>
<organism evidence="3 4">
    <name type="scientific">Protaetiibacter mangrovi</name>
    <dbReference type="NCBI Taxonomy" id="2970926"/>
    <lineage>
        <taxon>Bacteria</taxon>
        <taxon>Bacillati</taxon>
        <taxon>Actinomycetota</taxon>
        <taxon>Actinomycetes</taxon>
        <taxon>Micrococcales</taxon>
        <taxon>Microbacteriaceae</taxon>
        <taxon>Protaetiibacter</taxon>
    </lineage>
</organism>
<evidence type="ECO:0000256" key="1">
    <source>
        <dbReference type="SAM" id="MobiDB-lite"/>
    </source>
</evidence>
<keyword evidence="2" id="KW-0812">Transmembrane</keyword>
<sequence>MTDPLVSEESPVEQSPAEVDAVEPPAAAPRESFFKRRIWTRTGKIIAAVVSAVSFVTGVIGVIPILTRDATGLGSLEVSAAPFEAGPREYALPPDAELSSFPTGAACGPEQLAWLEANAAPLTHRVVLDMGNHASEGSMLALTELRAVTTGVAGDLGVRVVCDSPAQNVQSARLFVDQPGATAYFGGDTFGGSGRPDSPVAWNLAPGENGTLVVDLLSATAVGGSLQFTAHSGTESTTIDIEGSDFVLPPLAASGAQYLLATADGFVCRALDGSECDLTALLAG</sequence>
<protein>
    <submittedName>
        <fullName evidence="3">Uncharacterized protein</fullName>
    </submittedName>
</protein>
<evidence type="ECO:0000256" key="2">
    <source>
        <dbReference type="SAM" id="Phobius"/>
    </source>
</evidence>
<feature type="region of interest" description="Disordered" evidence="1">
    <location>
        <begin position="1"/>
        <end position="25"/>
    </location>
</feature>
<feature type="compositionally biased region" description="Low complexity" evidence="1">
    <location>
        <begin position="16"/>
        <end position="25"/>
    </location>
</feature>
<dbReference type="RefSeq" id="WP_258797740.1">
    <property type="nucleotide sequence ID" value="NZ_JANTHX010000004.1"/>
</dbReference>
<evidence type="ECO:0000313" key="4">
    <source>
        <dbReference type="Proteomes" id="UP001205337"/>
    </source>
</evidence>
<reference evidence="3 4" key="1">
    <citation type="submission" date="2022-08" db="EMBL/GenBank/DDBJ databases">
        <authorList>
            <person name="Li F."/>
        </authorList>
    </citation>
    <scope>NUCLEOTIDE SEQUENCE [LARGE SCALE GENOMIC DNA]</scope>
    <source>
        <strain evidence="3 4">10F1B-8-1</strain>
    </source>
</reference>
<evidence type="ECO:0000313" key="3">
    <source>
        <dbReference type="EMBL" id="MCS0498741.1"/>
    </source>
</evidence>
<feature type="transmembrane region" description="Helical" evidence="2">
    <location>
        <begin position="45"/>
        <end position="66"/>
    </location>
</feature>
<dbReference type="EMBL" id="JANTHX010000004">
    <property type="protein sequence ID" value="MCS0498741.1"/>
    <property type="molecule type" value="Genomic_DNA"/>
</dbReference>
<keyword evidence="2" id="KW-1133">Transmembrane helix</keyword>
<comment type="caution">
    <text evidence="3">The sequence shown here is derived from an EMBL/GenBank/DDBJ whole genome shotgun (WGS) entry which is preliminary data.</text>
</comment>
<gene>
    <name evidence="3" type="ORF">NUH29_04140</name>
</gene>
<keyword evidence="4" id="KW-1185">Reference proteome</keyword>
<proteinExistence type="predicted"/>